<dbReference type="Gene3D" id="3.30.830.10">
    <property type="entry name" value="Metalloenzyme, LuxS/M16 peptidase-like"/>
    <property type="match status" value="3"/>
</dbReference>
<comment type="subcellular location">
    <subcellularLocation>
        <location evidence="1">Mitochondrion intermembrane space</location>
    </subcellularLocation>
</comment>
<dbReference type="GO" id="GO:0046872">
    <property type="term" value="F:metal ion binding"/>
    <property type="evidence" value="ECO:0007669"/>
    <property type="project" value="InterPro"/>
</dbReference>
<dbReference type="InterPro" id="IPR055130">
    <property type="entry name" value="PreP_C"/>
</dbReference>
<evidence type="ECO:0000313" key="9">
    <source>
        <dbReference type="EMBL" id="OBA28633.1"/>
    </source>
</evidence>
<organism evidence="9 10">
    <name type="scientific">Hanseniaspora valbyensis NRRL Y-1626</name>
    <dbReference type="NCBI Taxonomy" id="766949"/>
    <lineage>
        <taxon>Eukaryota</taxon>
        <taxon>Fungi</taxon>
        <taxon>Dikarya</taxon>
        <taxon>Ascomycota</taxon>
        <taxon>Saccharomycotina</taxon>
        <taxon>Saccharomycetes</taxon>
        <taxon>Saccharomycodales</taxon>
        <taxon>Saccharomycodaceae</taxon>
        <taxon>Hanseniaspora</taxon>
    </lineage>
</organism>
<dbReference type="GO" id="GO:0005758">
    <property type="term" value="C:mitochondrial intermembrane space"/>
    <property type="evidence" value="ECO:0007669"/>
    <property type="project" value="UniProtKB-SubCell"/>
</dbReference>
<sequence length="716" mass="82177">MLPLDRQVTQSLTWELNKPQEDLLLNFKLTLLSNLVFDNMNSPFYKKIIESGKALEYSCNTGFESVSNRNFITVGFQGLGDNFKESKELEELINKIWIEDIIGKAETVFDNSKIQGLVNQLELRMKHQKANFGMSLLNGVLPLWVNKCDPLELMSFNERLEDFKQDFEERGHEVFTELIEEYILNKNTFKFTTFGDENYNTELATKETDRLEKKIDKLTDEDKEMIFERNMAFDKENKDEGNPKKVFNFEVKEEAINNVDISKRVTSTNGITYIKSQIINLENSITEEMLPYLSLYVSSLTTLGTSKQEYHEIEDEIKLSLGGIQFDMDTNVVFNDINKSGLLFELQGWALNGKSDKIFEFWNKILLETDFSINRKAPLKALIKSLASNTSSFSDNGHNVARSYAASKINKSYALGEYMDNIKECHFIDEINSKINELENDPAKEDEYFEEKIFKPLREINNLIMENISNGKSKVIVHSDSEKQVEKMATLFANTFVSEIKPSTKYIPVSNRLNMDSLISETPEPTKSFISFPFQVSHTSKLIQCCSYDNKDSASLQILANILTTKLLHPEIRERNGAYGGGASYSAISGLFNFYSYRDPNPLTTLKFIDQLCSKPELPFEITEEDILGAKLSIFQDVDSPVSPMNEGMSMFEYGLTSKAKKQRRDALLNCDINQVKETFKKYMYANHMKFQECVVGNKELMDTNGFEVIEPYTKH</sequence>
<dbReference type="InterPro" id="IPR007863">
    <property type="entry name" value="Peptidase_M16_C"/>
</dbReference>
<comment type="subunit">
    <text evidence="3">Monomer and homodimer; homodimerization is induced by binding of the substrate.</text>
</comment>
<gene>
    <name evidence="9" type="ORF">HANVADRAFT_51502</name>
</gene>
<evidence type="ECO:0000259" key="8">
    <source>
        <dbReference type="SMART" id="SM01264"/>
    </source>
</evidence>
<accession>A0A1B7TIT9</accession>
<dbReference type="GO" id="GO:0016485">
    <property type="term" value="P:protein processing"/>
    <property type="evidence" value="ECO:0007669"/>
    <property type="project" value="TreeGrafter"/>
</dbReference>
<dbReference type="OrthoDB" id="10250783at2759"/>
<evidence type="ECO:0000256" key="2">
    <source>
        <dbReference type="ARBA" id="ARBA00007575"/>
    </source>
</evidence>
<dbReference type="InterPro" id="IPR011249">
    <property type="entry name" value="Metalloenz_LuxS/M16"/>
</dbReference>
<comment type="caution">
    <text evidence="9">The sequence shown here is derived from an EMBL/GenBank/DDBJ whole genome shotgun (WGS) entry which is preliminary data.</text>
</comment>
<reference evidence="10" key="1">
    <citation type="journal article" date="2016" name="Proc. Natl. Acad. Sci. U.S.A.">
        <title>Comparative genomics of biotechnologically important yeasts.</title>
        <authorList>
            <person name="Riley R."/>
            <person name="Haridas S."/>
            <person name="Wolfe K.H."/>
            <person name="Lopes M.R."/>
            <person name="Hittinger C.T."/>
            <person name="Goeker M."/>
            <person name="Salamov A.A."/>
            <person name="Wisecaver J.H."/>
            <person name="Long T.M."/>
            <person name="Calvey C.H."/>
            <person name="Aerts A.L."/>
            <person name="Barry K.W."/>
            <person name="Choi C."/>
            <person name="Clum A."/>
            <person name="Coughlan A.Y."/>
            <person name="Deshpande S."/>
            <person name="Douglass A.P."/>
            <person name="Hanson S.J."/>
            <person name="Klenk H.-P."/>
            <person name="LaButti K.M."/>
            <person name="Lapidus A."/>
            <person name="Lindquist E.A."/>
            <person name="Lipzen A.M."/>
            <person name="Meier-Kolthoff J.P."/>
            <person name="Ohm R.A."/>
            <person name="Otillar R.P."/>
            <person name="Pangilinan J.L."/>
            <person name="Peng Y."/>
            <person name="Rokas A."/>
            <person name="Rosa C.A."/>
            <person name="Scheuner C."/>
            <person name="Sibirny A.A."/>
            <person name="Slot J.C."/>
            <person name="Stielow J.B."/>
            <person name="Sun H."/>
            <person name="Kurtzman C.P."/>
            <person name="Blackwell M."/>
            <person name="Grigoriev I.V."/>
            <person name="Jeffries T.W."/>
        </authorList>
    </citation>
    <scope>NUCLEOTIDE SEQUENCE [LARGE SCALE GENOMIC DNA]</scope>
    <source>
        <strain evidence="10">NRRL Y-1626</strain>
    </source>
</reference>
<proteinExistence type="inferred from homology"/>
<dbReference type="AlphaFoldDB" id="A0A1B7TIT9"/>
<keyword evidence="10" id="KW-1185">Reference proteome</keyword>
<protein>
    <recommendedName>
        <fullName evidence="4">Presequence protease, mitochondrial</fullName>
    </recommendedName>
    <alternativeName>
        <fullName evidence="6">Pitrilysin metalloproteinase</fullName>
    </alternativeName>
</protein>
<dbReference type="GO" id="GO:0004222">
    <property type="term" value="F:metalloendopeptidase activity"/>
    <property type="evidence" value="ECO:0007669"/>
    <property type="project" value="TreeGrafter"/>
</dbReference>
<keyword evidence="5" id="KW-0645">Protease</keyword>
<name>A0A1B7TIT9_9ASCO</name>
<dbReference type="EMBL" id="LXPE01000003">
    <property type="protein sequence ID" value="OBA28633.1"/>
    <property type="molecule type" value="Genomic_DNA"/>
</dbReference>
<dbReference type="Pfam" id="PF08367">
    <property type="entry name" value="M16C_assoc"/>
    <property type="match status" value="1"/>
</dbReference>
<feature type="domain" description="Peptidase M16C associated" evidence="8">
    <location>
        <begin position="193"/>
        <end position="431"/>
    </location>
</feature>
<dbReference type="SMART" id="SM01264">
    <property type="entry name" value="M16C_associated"/>
    <property type="match status" value="1"/>
</dbReference>
<keyword evidence="5" id="KW-0378">Hydrolase</keyword>
<dbReference type="InterPro" id="IPR013578">
    <property type="entry name" value="Peptidase_M16C_assoc"/>
</dbReference>
<keyword evidence="5" id="KW-0482">Metalloprotease</keyword>
<dbReference type="PANTHER" id="PTHR43016">
    <property type="entry name" value="PRESEQUENCE PROTEASE"/>
    <property type="match status" value="1"/>
</dbReference>
<dbReference type="GO" id="GO:0005759">
    <property type="term" value="C:mitochondrial matrix"/>
    <property type="evidence" value="ECO:0007669"/>
    <property type="project" value="TreeGrafter"/>
</dbReference>
<evidence type="ECO:0000256" key="6">
    <source>
        <dbReference type="ARBA" id="ARBA00034552"/>
    </source>
</evidence>
<dbReference type="Proteomes" id="UP000092321">
    <property type="component" value="Unassembled WGS sequence"/>
</dbReference>
<evidence type="ECO:0000256" key="1">
    <source>
        <dbReference type="ARBA" id="ARBA00004569"/>
    </source>
</evidence>
<dbReference type="Pfam" id="PF22516">
    <property type="entry name" value="PreP_C"/>
    <property type="match status" value="1"/>
</dbReference>
<evidence type="ECO:0000256" key="3">
    <source>
        <dbReference type="ARBA" id="ARBA00011853"/>
    </source>
</evidence>
<comment type="similarity">
    <text evidence="2">Belongs to the peptidase M16 family. PreP subfamily.</text>
</comment>
<comment type="function">
    <text evidence="7">Degrades mitochondrial transit peptides after their cleavage in the intermembrane space or in the matrix, and presequence peptides; clearance of these peptides is required to keep the presequence processing machinery running. Preferentially cleaves the N-terminal side of paired basic amino acid residues. Also degrades other unstructured peptides. May function as an ATP-dependent peptidase as opposed to a metalloendopeptidase.</text>
</comment>
<evidence type="ECO:0000256" key="4">
    <source>
        <dbReference type="ARBA" id="ARBA00020167"/>
    </source>
</evidence>
<evidence type="ECO:0000256" key="5">
    <source>
        <dbReference type="ARBA" id="ARBA00023049"/>
    </source>
</evidence>
<dbReference type="PANTHER" id="PTHR43016:SF13">
    <property type="entry name" value="PRESEQUENCE PROTEASE, MITOCHONDRIAL"/>
    <property type="match status" value="1"/>
</dbReference>
<evidence type="ECO:0000313" key="10">
    <source>
        <dbReference type="Proteomes" id="UP000092321"/>
    </source>
</evidence>
<dbReference type="SUPFAM" id="SSF63411">
    <property type="entry name" value="LuxS/MPP-like metallohydrolase"/>
    <property type="match status" value="3"/>
</dbReference>
<evidence type="ECO:0000256" key="7">
    <source>
        <dbReference type="ARBA" id="ARBA00045897"/>
    </source>
</evidence>
<dbReference type="Pfam" id="PF05193">
    <property type="entry name" value="Peptidase_M16_C"/>
    <property type="match status" value="1"/>
</dbReference>